<dbReference type="AlphaFoldDB" id="A0A9W9ITX1"/>
<comment type="caution">
    <text evidence="1">The sequence shown here is derived from an EMBL/GenBank/DDBJ whole genome shotgun (WGS) entry which is preliminary data.</text>
</comment>
<evidence type="ECO:0000313" key="1">
    <source>
        <dbReference type="EMBL" id="KAJ5183030.1"/>
    </source>
</evidence>
<evidence type="ECO:0000313" key="2">
    <source>
        <dbReference type="Proteomes" id="UP001146351"/>
    </source>
</evidence>
<organism evidence="1 2">
    <name type="scientific">Penicillium capsulatum</name>
    <dbReference type="NCBI Taxonomy" id="69766"/>
    <lineage>
        <taxon>Eukaryota</taxon>
        <taxon>Fungi</taxon>
        <taxon>Dikarya</taxon>
        <taxon>Ascomycota</taxon>
        <taxon>Pezizomycotina</taxon>
        <taxon>Eurotiomycetes</taxon>
        <taxon>Eurotiomycetidae</taxon>
        <taxon>Eurotiales</taxon>
        <taxon>Aspergillaceae</taxon>
        <taxon>Penicillium</taxon>
    </lineage>
</organism>
<proteinExistence type="predicted"/>
<protein>
    <submittedName>
        <fullName evidence="1">Uncharacterized protein</fullName>
    </submittedName>
</protein>
<keyword evidence="2" id="KW-1185">Reference proteome</keyword>
<gene>
    <name evidence="1" type="ORF">N7492_000646</name>
</gene>
<dbReference type="Proteomes" id="UP001146351">
    <property type="component" value="Unassembled WGS sequence"/>
</dbReference>
<dbReference type="EMBL" id="JAPQKO010000001">
    <property type="protein sequence ID" value="KAJ5183030.1"/>
    <property type="molecule type" value="Genomic_DNA"/>
</dbReference>
<accession>A0A9W9ITX1</accession>
<reference evidence="1" key="2">
    <citation type="journal article" date="2023" name="IMA Fungus">
        <title>Comparative genomic study of the Penicillium genus elucidates a diverse pangenome and 15 lateral gene transfer events.</title>
        <authorList>
            <person name="Petersen C."/>
            <person name="Sorensen T."/>
            <person name="Nielsen M.R."/>
            <person name="Sondergaard T.E."/>
            <person name="Sorensen J.L."/>
            <person name="Fitzpatrick D.A."/>
            <person name="Frisvad J.C."/>
            <person name="Nielsen K.L."/>
        </authorList>
    </citation>
    <scope>NUCLEOTIDE SEQUENCE</scope>
    <source>
        <strain evidence="1">IBT 21917</strain>
    </source>
</reference>
<reference evidence="1" key="1">
    <citation type="submission" date="2022-11" db="EMBL/GenBank/DDBJ databases">
        <authorList>
            <person name="Petersen C."/>
        </authorList>
    </citation>
    <scope>NUCLEOTIDE SEQUENCE</scope>
    <source>
        <strain evidence="1">IBT 21917</strain>
    </source>
</reference>
<name>A0A9W9ITX1_9EURO</name>
<sequence length="87" mass="9990">MHRVTDGFQEKRESILDALMNIQSSFKSDPKASTRLKENLRKFVHKLGEFKAASERGRYPISRCFSERSERIARAAWDASMAIETGI</sequence>